<feature type="transmembrane region" description="Helical" evidence="10">
    <location>
        <begin position="52"/>
        <end position="74"/>
    </location>
</feature>
<protein>
    <submittedName>
        <fullName evidence="12">Amino acid ABC transporter permease</fullName>
    </submittedName>
</protein>
<dbReference type="PANTHER" id="PTHR30614">
    <property type="entry name" value="MEMBRANE COMPONENT OF AMINO ACID ABC TRANSPORTER"/>
    <property type="match status" value="1"/>
</dbReference>
<feature type="transmembrane region" description="Helical" evidence="10">
    <location>
        <begin position="20"/>
        <end position="40"/>
    </location>
</feature>
<keyword evidence="8 10" id="KW-1133">Transmembrane helix</keyword>
<evidence type="ECO:0000256" key="9">
    <source>
        <dbReference type="ARBA" id="ARBA00023136"/>
    </source>
</evidence>
<dbReference type="NCBIfam" id="TIGR01726">
    <property type="entry name" value="HEQRo_perm_3TM"/>
    <property type="match status" value="1"/>
</dbReference>
<comment type="subcellular location">
    <subcellularLocation>
        <location evidence="1">Cell inner membrane</location>
        <topology evidence="1">Multi-pass membrane protein</topology>
    </subcellularLocation>
    <subcellularLocation>
        <location evidence="10">Cell membrane</location>
        <topology evidence="10">Multi-pass membrane protein</topology>
    </subcellularLocation>
</comment>
<keyword evidence="9 10" id="KW-0472">Membrane</keyword>
<keyword evidence="7" id="KW-0029">Amino-acid transport</keyword>
<dbReference type="RefSeq" id="WP_084878931.1">
    <property type="nucleotide sequence ID" value="NZ_CP024770.1"/>
</dbReference>
<dbReference type="Pfam" id="PF00528">
    <property type="entry name" value="BPD_transp_1"/>
    <property type="match status" value="1"/>
</dbReference>
<dbReference type="Proteomes" id="UP000502005">
    <property type="component" value="Plasmid pNE1B"/>
</dbReference>
<reference evidence="13" key="2">
    <citation type="submission" date="2017-11" db="EMBL/GenBank/DDBJ databases">
        <title>Genome sequence of Pantoea cypripedii NE1.</title>
        <authorList>
            <person name="Nascimento F.X."/>
        </authorList>
    </citation>
    <scope>NUCLEOTIDE SEQUENCE [LARGE SCALE GENOMIC DNA]</scope>
    <source>
        <strain evidence="13">NE1</strain>
        <plasmid evidence="13">pNE1B</plasmid>
    </source>
</reference>
<dbReference type="CDD" id="cd06261">
    <property type="entry name" value="TM_PBP2"/>
    <property type="match status" value="1"/>
</dbReference>
<keyword evidence="13" id="KW-0614">Plasmid</keyword>
<evidence type="ECO:0000313" key="14">
    <source>
        <dbReference type="Proteomes" id="UP000193749"/>
    </source>
</evidence>
<gene>
    <name evidence="13" type="ORF">CUN67_23960</name>
    <name evidence="12" type="ORF">HA50_21470</name>
</gene>
<comment type="similarity">
    <text evidence="2">Belongs to the binding-protein-dependent transport system permease family. HisMQ subfamily.</text>
</comment>
<reference evidence="12 14" key="1">
    <citation type="journal article" date="2017" name="Antonie Van Leeuwenhoek">
        <title>Phylogenomic resolution of the bacterial genus Pantoea and its relationship with Erwinia and Tatumella.</title>
        <authorList>
            <person name="Palmer M."/>
            <person name="Steenkamp E.T."/>
            <person name="Coetzee M.P."/>
            <person name="Chan W.Y."/>
            <person name="van Zyl E."/>
            <person name="De Maayer P."/>
            <person name="Coutinho T.A."/>
            <person name="Blom J."/>
            <person name="Smits T.H."/>
            <person name="Duffy B."/>
            <person name="Venter S.N."/>
        </authorList>
    </citation>
    <scope>NUCLEOTIDE SEQUENCE [LARGE SCALE GENOMIC DNA]</scope>
    <source>
        <strain evidence="12 14">LMG 2657</strain>
    </source>
</reference>
<keyword evidence="4" id="KW-1003">Cell membrane</keyword>
<feature type="domain" description="ABC transmembrane type-1" evidence="11">
    <location>
        <begin position="16"/>
        <end position="198"/>
    </location>
</feature>
<dbReference type="PANTHER" id="PTHR30614:SF34">
    <property type="entry name" value="BLR6398 PROTEIN"/>
    <property type="match status" value="1"/>
</dbReference>
<dbReference type="InterPro" id="IPR043429">
    <property type="entry name" value="ArtM/GltK/GlnP/TcyL/YhdX-like"/>
</dbReference>
<evidence type="ECO:0000256" key="8">
    <source>
        <dbReference type="ARBA" id="ARBA00022989"/>
    </source>
</evidence>
<evidence type="ECO:0000259" key="11">
    <source>
        <dbReference type="PROSITE" id="PS50928"/>
    </source>
</evidence>
<dbReference type="EMBL" id="CP024770">
    <property type="protein sequence ID" value="QGY32058.1"/>
    <property type="molecule type" value="Genomic_DNA"/>
</dbReference>
<dbReference type="AlphaFoldDB" id="A0A1X1EKD7"/>
<evidence type="ECO:0000256" key="7">
    <source>
        <dbReference type="ARBA" id="ARBA00022970"/>
    </source>
</evidence>
<keyword evidence="5" id="KW-0997">Cell inner membrane</keyword>
<proteinExistence type="inferred from homology"/>
<evidence type="ECO:0000256" key="4">
    <source>
        <dbReference type="ARBA" id="ARBA00022475"/>
    </source>
</evidence>
<dbReference type="Gene3D" id="1.10.3720.10">
    <property type="entry name" value="MetI-like"/>
    <property type="match status" value="1"/>
</dbReference>
<keyword evidence="6 10" id="KW-0812">Transmembrane</keyword>
<evidence type="ECO:0000256" key="1">
    <source>
        <dbReference type="ARBA" id="ARBA00004429"/>
    </source>
</evidence>
<dbReference type="InterPro" id="IPR000515">
    <property type="entry name" value="MetI-like"/>
</dbReference>
<keyword evidence="3 10" id="KW-0813">Transport</keyword>
<evidence type="ECO:0000256" key="10">
    <source>
        <dbReference type="RuleBase" id="RU363032"/>
    </source>
</evidence>
<dbReference type="Proteomes" id="UP000193749">
    <property type="component" value="Unassembled WGS sequence"/>
</dbReference>
<evidence type="ECO:0000256" key="3">
    <source>
        <dbReference type="ARBA" id="ARBA00022448"/>
    </source>
</evidence>
<evidence type="ECO:0000256" key="6">
    <source>
        <dbReference type="ARBA" id="ARBA00022692"/>
    </source>
</evidence>
<dbReference type="GO" id="GO:0022857">
    <property type="term" value="F:transmembrane transporter activity"/>
    <property type="evidence" value="ECO:0007669"/>
    <property type="project" value="InterPro"/>
</dbReference>
<dbReference type="PROSITE" id="PS51257">
    <property type="entry name" value="PROKAR_LIPOPROTEIN"/>
    <property type="match status" value="1"/>
</dbReference>
<name>A0A1X1EKD7_PANCY</name>
<evidence type="ECO:0000256" key="2">
    <source>
        <dbReference type="ARBA" id="ARBA00010072"/>
    </source>
</evidence>
<dbReference type="SUPFAM" id="SSF161098">
    <property type="entry name" value="MetI-like"/>
    <property type="match status" value="1"/>
</dbReference>
<feature type="transmembrane region" description="Helical" evidence="10">
    <location>
        <begin position="86"/>
        <end position="105"/>
    </location>
</feature>
<evidence type="ECO:0000313" key="12">
    <source>
        <dbReference type="EMBL" id="ORM89224.1"/>
    </source>
</evidence>
<dbReference type="STRING" id="55209.HA50_21470"/>
<dbReference type="OrthoDB" id="7255919at2"/>
<feature type="transmembrane region" description="Helical" evidence="10">
    <location>
        <begin position="184"/>
        <end position="202"/>
    </location>
</feature>
<evidence type="ECO:0000256" key="5">
    <source>
        <dbReference type="ARBA" id="ARBA00022519"/>
    </source>
</evidence>
<sequence>MRGISLHDIWMIISALRWTLLLALSTFACGAVIGLLVAMARTSHQRWLQGIAWFYVELIQGIPLLGMLFLLFFGTPMFLGIDVSSFTAALIAFSLSAGAFLGEIWRGSIMAVPKGQWEASLSLGISRLQMLRTVILPQAFRLSLPPTVGFSVQLIKNTSLAALVGFVELTRSGQIVSGSTLQPLVIYLLVALCYFALCFPLARLSLQLEARFHVAGRH</sequence>
<keyword evidence="14" id="KW-1185">Reference proteome</keyword>
<accession>A0A1X1EKD7</accession>
<dbReference type="GO" id="GO:0043190">
    <property type="term" value="C:ATP-binding cassette (ABC) transporter complex"/>
    <property type="evidence" value="ECO:0007669"/>
    <property type="project" value="InterPro"/>
</dbReference>
<geneLocation type="plasmid" evidence="13">
    <name>pNE1B</name>
</geneLocation>
<dbReference type="InterPro" id="IPR010065">
    <property type="entry name" value="AA_ABC_transptr_permease_3TM"/>
</dbReference>
<dbReference type="InterPro" id="IPR035906">
    <property type="entry name" value="MetI-like_sf"/>
</dbReference>
<evidence type="ECO:0000313" key="13">
    <source>
        <dbReference type="EMBL" id="QGY32058.1"/>
    </source>
</evidence>
<organism evidence="12 14">
    <name type="scientific">Pantoea cypripedii</name>
    <name type="common">Pectobacterium cypripedii</name>
    <name type="synonym">Erwinia cypripedii</name>
    <dbReference type="NCBI Taxonomy" id="55209"/>
    <lineage>
        <taxon>Bacteria</taxon>
        <taxon>Pseudomonadati</taxon>
        <taxon>Pseudomonadota</taxon>
        <taxon>Gammaproteobacteria</taxon>
        <taxon>Enterobacterales</taxon>
        <taxon>Erwiniaceae</taxon>
        <taxon>Pantoea</taxon>
    </lineage>
</organism>
<dbReference type="PROSITE" id="PS50928">
    <property type="entry name" value="ABC_TM1"/>
    <property type="match status" value="1"/>
</dbReference>
<dbReference type="EMBL" id="MLJI01000002">
    <property type="protein sequence ID" value="ORM89224.1"/>
    <property type="molecule type" value="Genomic_DNA"/>
</dbReference>
<dbReference type="GO" id="GO:0006865">
    <property type="term" value="P:amino acid transport"/>
    <property type="evidence" value="ECO:0007669"/>
    <property type="project" value="UniProtKB-KW"/>
</dbReference>